<gene>
    <name evidence="2" type="ORF">HNQ39_002094</name>
</gene>
<evidence type="ECO:0008006" key="4">
    <source>
        <dbReference type="Google" id="ProtNLM"/>
    </source>
</evidence>
<sequence length="194" mass="20418">MKKLSITLCALFLTGLAAHADGKEKRWQLQLGVARPLSSSGKTFLGDSPASSILSYDLGGFKEGTWGLYAQGVSKSRSYENSAGDDVSSNEMAGGFGFQYRVRSASNPALYYGVGVGIYSLSTSLSTSNTSGKTTTTMTTTTTSSDVLGGRLFVGQSFGRRYVAELAYTATASPRLGTNKINPSNLSLGVGVRF</sequence>
<organism evidence="2 3">
    <name type="scientific">Armatimonas rosea</name>
    <dbReference type="NCBI Taxonomy" id="685828"/>
    <lineage>
        <taxon>Bacteria</taxon>
        <taxon>Bacillati</taxon>
        <taxon>Armatimonadota</taxon>
        <taxon>Armatimonadia</taxon>
        <taxon>Armatimonadales</taxon>
        <taxon>Armatimonadaceae</taxon>
        <taxon>Armatimonas</taxon>
    </lineage>
</organism>
<keyword evidence="3" id="KW-1185">Reference proteome</keyword>
<keyword evidence="1" id="KW-0732">Signal</keyword>
<reference evidence="2 3" key="1">
    <citation type="submission" date="2020-08" db="EMBL/GenBank/DDBJ databases">
        <title>Genomic Encyclopedia of Type Strains, Phase IV (KMG-IV): sequencing the most valuable type-strain genomes for metagenomic binning, comparative biology and taxonomic classification.</title>
        <authorList>
            <person name="Goeker M."/>
        </authorList>
    </citation>
    <scope>NUCLEOTIDE SEQUENCE [LARGE SCALE GENOMIC DNA]</scope>
    <source>
        <strain evidence="2 3">DSM 23562</strain>
    </source>
</reference>
<evidence type="ECO:0000313" key="2">
    <source>
        <dbReference type="EMBL" id="MBB6050303.1"/>
    </source>
</evidence>
<evidence type="ECO:0000313" key="3">
    <source>
        <dbReference type="Proteomes" id="UP000520814"/>
    </source>
</evidence>
<accession>A0A7W9SQF4</accession>
<evidence type="ECO:0000256" key="1">
    <source>
        <dbReference type="SAM" id="SignalP"/>
    </source>
</evidence>
<proteinExistence type="predicted"/>
<protein>
    <recommendedName>
        <fullName evidence="4">Outer membrane protein beta-barrel domain-containing protein</fullName>
    </recommendedName>
</protein>
<dbReference type="RefSeq" id="WP_184195005.1">
    <property type="nucleotide sequence ID" value="NZ_JACHGW010000002.1"/>
</dbReference>
<name>A0A7W9SQF4_ARMRO</name>
<dbReference type="EMBL" id="JACHGW010000002">
    <property type="protein sequence ID" value="MBB6050303.1"/>
    <property type="molecule type" value="Genomic_DNA"/>
</dbReference>
<comment type="caution">
    <text evidence="2">The sequence shown here is derived from an EMBL/GenBank/DDBJ whole genome shotgun (WGS) entry which is preliminary data.</text>
</comment>
<feature type="signal peptide" evidence="1">
    <location>
        <begin position="1"/>
        <end position="20"/>
    </location>
</feature>
<dbReference type="AlphaFoldDB" id="A0A7W9SQF4"/>
<dbReference type="Proteomes" id="UP000520814">
    <property type="component" value="Unassembled WGS sequence"/>
</dbReference>
<feature type="chain" id="PRO_5031467365" description="Outer membrane protein beta-barrel domain-containing protein" evidence="1">
    <location>
        <begin position="21"/>
        <end position="194"/>
    </location>
</feature>